<name>A0ABV5VZZ9_9BACL</name>
<dbReference type="InterPro" id="IPR011990">
    <property type="entry name" value="TPR-like_helical_dom_sf"/>
</dbReference>
<accession>A0ABV5VZZ9</accession>
<evidence type="ECO:0000313" key="2">
    <source>
        <dbReference type="EMBL" id="MFB9753772.1"/>
    </source>
</evidence>
<reference evidence="2 3" key="1">
    <citation type="submission" date="2024-09" db="EMBL/GenBank/DDBJ databases">
        <authorList>
            <person name="Sun Q."/>
            <person name="Mori K."/>
        </authorList>
    </citation>
    <scope>NUCLEOTIDE SEQUENCE [LARGE SCALE GENOMIC DNA]</scope>
    <source>
        <strain evidence="2 3">JCM 12520</strain>
    </source>
</reference>
<dbReference type="Pfam" id="PF25199">
    <property type="entry name" value="nSTAND_NTPase5"/>
    <property type="match status" value="1"/>
</dbReference>
<sequence length="1013" mass="115915">MHIPERLFLALKTGRVVLFIGAGANYHCITNSGEKMPTGNRLAEMLSEKFQVRKANLAETAELVEASHNRPAMNTFIIEMMTGAIPSPGFSLISSFKWSGIFTTNYDLLVEDTYRLSSNVQSLKVYYSSTQQMDLGPNDVPLYKLHGCISRADTTEGRLVITPDDYADYRRNRARLFNRLADLLYDRPFLYLGYGRQDTNFRDILADVFEEMKGQVPEGFALFPGKLPEDDLVWRKKNITLIDGDVDEFLKEIDRRVPNRSVSHIQQYNFPILKQYEKISSDLLQELLSYFHLPIPKYGETSNPGKFYKGSEADWSDLFHKVDAERDVFDPMMINLIEDALSIEHQTTSYTLLAEAGSGKSTILRRMAFDLCHDFVQIVFWYRGDRRIRFETIESIYKETGSRIFIFVDRASKFLGNLESLRKDCTYAKVPLTLVIADRPNEWNYSGGGSFRYTRSWTLSRLSDNEIENIIVKLEKFNCLGNLSDLRKEDRIRRFKEYSDRQLLVALREATEGKKFDELVVDEYESIPDQEARQAYLHVCFMHSFGKGIRTSALARSLEINIVDIAPIFQDLDSLIDFKDDIVTARHAMIARIIFNSIAELTRIDILDQLIRRLDLGYISDNHIFRSLMSNEDLIDSLGGIETRRRLFDSLRIINPNEAYLDQHEARMEIRSIHEGGSLERAERLIRHALKQTNHNANSIRHTAGLLYKQRAVITTGYEKKANLSKAIQEFIELTKRAPQDDYVWVSLIETRVLLGNSNESQDEKLIEYTRAEADYQKALTNCGVTPHLYRAKGRIEAAIGHGEDAREFYKKAITGSAPPAELFSNYINWELRHKNIPAARDASASAIELYKSHPDIMVLHAKSMILGPGWTLPDVVPYLLEAQRIGAGYHKLESHFWHAVALWESGRYADAINEFKVTKELAFSMGRTDIKHIRYISGMNNLVHTNYSGSVIEKGPRNAWIICNPGGAKVFINPKQIPERLSSFSIKVGFNRLGPVAIVDNEIEEFNADSIV</sequence>
<dbReference type="EMBL" id="JBHMAG010000013">
    <property type="protein sequence ID" value="MFB9753772.1"/>
    <property type="molecule type" value="Genomic_DNA"/>
</dbReference>
<organism evidence="2 3">
    <name type="scientific">Paenibacillus hodogayensis</name>
    <dbReference type="NCBI Taxonomy" id="279208"/>
    <lineage>
        <taxon>Bacteria</taxon>
        <taxon>Bacillati</taxon>
        <taxon>Bacillota</taxon>
        <taxon>Bacilli</taxon>
        <taxon>Bacillales</taxon>
        <taxon>Paenibacillaceae</taxon>
        <taxon>Paenibacillus</taxon>
    </lineage>
</organism>
<dbReference type="Proteomes" id="UP001589619">
    <property type="component" value="Unassembled WGS sequence"/>
</dbReference>
<dbReference type="Gene3D" id="1.25.40.10">
    <property type="entry name" value="Tetratricopeptide repeat domain"/>
    <property type="match status" value="1"/>
</dbReference>
<protein>
    <submittedName>
        <fullName evidence="2">SIR2 family protein</fullName>
    </submittedName>
</protein>
<comment type="caution">
    <text evidence="2">The sequence shown here is derived from an EMBL/GenBank/DDBJ whole genome shotgun (WGS) entry which is preliminary data.</text>
</comment>
<dbReference type="InterPro" id="IPR057574">
    <property type="entry name" value="nSTAND_NTPase5_dom"/>
</dbReference>
<dbReference type="RefSeq" id="WP_344914952.1">
    <property type="nucleotide sequence ID" value="NZ_BAAAYO010000014.1"/>
</dbReference>
<dbReference type="SUPFAM" id="SSF48452">
    <property type="entry name" value="TPR-like"/>
    <property type="match status" value="1"/>
</dbReference>
<dbReference type="Pfam" id="PF13289">
    <property type="entry name" value="SIR2_2"/>
    <property type="match status" value="1"/>
</dbReference>
<keyword evidence="3" id="KW-1185">Reference proteome</keyword>
<gene>
    <name evidence="2" type="ORF">ACFFNY_19565</name>
</gene>
<evidence type="ECO:0000259" key="1">
    <source>
        <dbReference type="Pfam" id="PF25199"/>
    </source>
</evidence>
<evidence type="ECO:0000313" key="3">
    <source>
        <dbReference type="Proteomes" id="UP001589619"/>
    </source>
</evidence>
<proteinExistence type="predicted"/>
<feature type="domain" description="Novel STAND NTPase 5" evidence="1">
    <location>
        <begin position="306"/>
        <end position="447"/>
    </location>
</feature>